<dbReference type="PANTHER" id="PTHR46847">
    <property type="entry name" value="D-ALLOSE-BINDING PERIPLASMIC PROTEIN-RELATED"/>
    <property type="match status" value="1"/>
</dbReference>
<dbReference type="SUPFAM" id="SSF53822">
    <property type="entry name" value="Periplasmic binding protein-like I"/>
    <property type="match status" value="1"/>
</dbReference>
<organism evidence="5 6">
    <name type="scientific">Brevibacillus choshinensis</name>
    <dbReference type="NCBI Taxonomy" id="54911"/>
    <lineage>
        <taxon>Bacteria</taxon>
        <taxon>Bacillati</taxon>
        <taxon>Bacillota</taxon>
        <taxon>Bacilli</taxon>
        <taxon>Bacillales</taxon>
        <taxon>Paenibacillaceae</taxon>
        <taxon>Brevibacillus</taxon>
    </lineage>
</organism>
<name>A0ABR5N3U4_BRECH</name>
<keyword evidence="6" id="KW-1185">Reference proteome</keyword>
<dbReference type="RefSeq" id="WP_055747718.1">
    <property type="nucleotide sequence ID" value="NZ_LJJB01000013.1"/>
</dbReference>
<evidence type="ECO:0000259" key="4">
    <source>
        <dbReference type="Pfam" id="PF13407"/>
    </source>
</evidence>
<gene>
    <name evidence="5" type="ORF">AN963_27850</name>
</gene>
<dbReference type="InterPro" id="IPR025997">
    <property type="entry name" value="SBP_2_dom"/>
</dbReference>
<dbReference type="EMBL" id="LJJB01000013">
    <property type="protein sequence ID" value="KQL45116.1"/>
    <property type="molecule type" value="Genomic_DNA"/>
</dbReference>
<protein>
    <submittedName>
        <fullName evidence="5">ABC transporter substrate-binding protein</fullName>
    </submittedName>
</protein>
<evidence type="ECO:0000313" key="5">
    <source>
        <dbReference type="EMBL" id="KQL45116.1"/>
    </source>
</evidence>
<feature type="domain" description="Periplasmic binding protein" evidence="4">
    <location>
        <begin position="42"/>
        <end position="294"/>
    </location>
</feature>
<comment type="similarity">
    <text evidence="2">Belongs to the bacterial solute-binding protein 2 family.</text>
</comment>
<evidence type="ECO:0000256" key="3">
    <source>
        <dbReference type="ARBA" id="ARBA00022729"/>
    </source>
</evidence>
<sequence length="325" mass="36014">MGTINQYALYTLLVMVAVTTFYSCESRMDEPHPDKKKTVALIVRMKHGDYWRTVKLGAEMAAKEYDLNLNFYAPDYEEDSQSQMELVRQATLDGYDALVVAPSDDRVLQEAIGLTKSRVPIITLDAEGQLPEVNSYIGTDNYDMGKKACEKMIQLIGKKGHIALVGTGRSSANAMSREKGVRDVIAQDKQVELVPVDYVQLDKKLIGELTRELIRHNPGVKGIIALDASTSIGVAEEVEKMGLQSSIKIVAIDSPPEVLEYLQEGGISATIIQKPFSMGYLGVKYALDASEGKQVPGRVDTGTKVIDRENMFWSENQKLLFPFVK</sequence>
<dbReference type="InterPro" id="IPR028082">
    <property type="entry name" value="Peripla_BP_I"/>
</dbReference>
<evidence type="ECO:0000313" key="6">
    <source>
        <dbReference type="Proteomes" id="UP000051063"/>
    </source>
</evidence>
<dbReference type="Proteomes" id="UP000051063">
    <property type="component" value="Unassembled WGS sequence"/>
</dbReference>
<dbReference type="Pfam" id="PF13407">
    <property type="entry name" value="Peripla_BP_4"/>
    <property type="match status" value="1"/>
</dbReference>
<evidence type="ECO:0000256" key="1">
    <source>
        <dbReference type="ARBA" id="ARBA00004196"/>
    </source>
</evidence>
<proteinExistence type="inferred from homology"/>
<keyword evidence="3" id="KW-0732">Signal</keyword>
<dbReference type="PANTHER" id="PTHR46847:SF1">
    <property type="entry name" value="D-ALLOSE-BINDING PERIPLASMIC PROTEIN-RELATED"/>
    <property type="match status" value="1"/>
</dbReference>
<comment type="caution">
    <text evidence="5">The sequence shown here is derived from an EMBL/GenBank/DDBJ whole genome shotgun (WGS) entry which is preliminary data.</text>
</comment>
<reference evidence="5 6" key="1">
    <citation type="submission" date="2015-09" db="EMBL/GenBank/DDBJ databases">
        <title>Genome sequencing project for genomic taxonomy and phylogenomics of Bacillus-like bacteria.</title>
        <authorList>
            <person name="Liu B."/>
            <person name="Wang J."/>
            <person name="Zhu Y."/>
            <person name="Liu G."/>
            <person name="Chen Q."/>
            <person name="Chen Z."/>
            <person name="Lan J."/>
            <person name="Che J."/>
            <person name="Ge C."/>
            <person name="Shi H."/>
            <person name="Pan Z."/>
            <person name="Liu X."/>
        </authorList>
    </citation>
    <scope>NUCLEOTIDE SEQUENCE [LARGE SCALE GENOMIC DNA]</scope>
    <source>
        <strain evidence="5 6">DSM 8552</strain>
    </source>
</reference>
<comment type="subcellular location">
    <subcellularLocation>
        <location evidence="1">Cell envelope</location>
    </subcellularLocation>
</comment>
<evidence type="ECO:0000256" key="2">
    <source>
        <dbReference type="ARBA" id="ARBA00007639"/>
    </source>
</evidence>
<accession>A0ABR5N3U4</accession>
<dbReference type="Gene3D" id="3.40.50.2300">
    <property type="match status" value="2"/>
</dbReference>